<evidence type="ECO:0000256" key="2">
    <source>
        <dbReference type="ARBA" id="ARBA00022552"/>
    </source>
</evidence>
<dbReference type="InterPro" id="IPR010997">
    <property type="entry name" value="HRDC-like_sf"/>
</dbReference>
<evidence type="ECO:0000313" key="11">
    <source>
        <dbReference type="EMBL" id="EER31721.1"/>
    </source>
</evidence>
<keyword evidence="5" id="KW-0271">Exosome</keyword>
<dbReference type="SUPFAM" id="SSF53098">
    <property type="entry name" value="Ribonuclease H-like"/>
    <property type="match status" value="1"/>
</dbReference>
<dbReference type="GO" id="GO:0034476">
    <property type="term" value="P:U5 snRNA 3'-end processing"/>
    <property type="evidence" value="ECO:0007669"/>
    <property type="project" value="EnsemblFungi"/>
</dbReference>
<evidence type="ECO:0000256" key="3">
    <source>
        <dbReference type="ARBA" id="ARBA00022722"/>
    </source>
</evidence>
<dbReference type="InterPro" id="IPR012337">
    <property type="entry name" value="RNaseH-like_sf"/>
</dbReference>
<evidence type="ECO:0000256" key="1">
    <source>
        <dbReference type="ARBA" id="ARBA00004123"/>
    </source>
</evidence>
<dbReference type="InterPro" id="IPR002562">
    <property type="entry name" value="3'-5'_exonuclease_dom"/>
</dbReference>
<evidence type="ECO:0000256" key="5">
    <source>
        <dbReference type="ARBA" id="ARBA00022835"/>
    </source>
</evidence>
<dbReference type="Gene3D" id="3.30.420.10">
    <property type="entry name" value="Ribonuclease H-like superfamily/Ribonuclease H"/>
    <property type="match status" value="1"/>
</dbReference>
<evidence type="ECO:0000259" key="10">
    <source>
        <dbReference type="PROSITE" id="PS50967"/>
    </source>
</evidence>
<dbReference type="PROSITE" id="PS50967">
    <property type="entry name" value="HRDC"/>
    <property type="match status" value="1"/>
</dbReference>
<dbReference type="PANTHER" id="PTHR12124">
    <property type="entry name" value="POLYMYOSITIS/SCLERODERMA AUTOANTIGEN-RELATED"/>
    <property type="match status" value="1"/>
</dbReference>
<dbReference type="GO" id="GO:0000175">
    <property type="term" value="F:3'-5'-RNA exonuclease activity"/>
    <property type="evidence" value="ECO:0007669"/>
    <property type="project" value="EnsemblFungi"/>
</dbReference>
<dbReference type="GO" id="GO:0071039">
    <property type="term" value="P:nuclear polyadenylation-dependent CUT catabolic process"/>
    <property type="evidence" value="ECO:0007669"/>
    <property type="project" value="EnsemblFungi"/>
</dbReference>
<dbReference type="STRING" id="294747.C5MEL1"/>
<dbReference type="InterPro" id="IPR049559">
    <property type="entry name" value="Rrp6p-like_exo"/>
</dbReference>
<keyword evidence="12" id="KW-1185">Reference proteome</keyword>
<evidence type="ECO:0000256" key="7">
    <source>
        <dbReference type="ARBA" id="ARBA00023242"/>
    </source>
</evidence>
<organism evidence="11 12">
    <name type="scientific">Candida tropicalis (strain ATCC MYA-3404 / T1)</name>
    <name type="common">Yeast</name>
    <dbReference type="NCBI Taxonomy" id="294747"/>
    <lineage>
        <taxon>Eukaryota</taxon>
        <taxon>Fungi</taxon>
        <taxon>Dikarya</taxon>
        <taxon>Ascomycota</taxon>
        <taxon>Saccharomycotina</taxon>
        <taxon>Pichiomycetes</taxon>
        <taxon>Debaryomycetaceae</taxon>
        <taxon>Candida/Lodderomyces clade</taxon>
        <taxon>Candida</taxon>
    </lineage>
</organism>
<dbReference type="InterPro" id="IPR036397">
    <property type="entry name" value="RNaseH_sf"/>
</dbReference>
<dbReference type="GO" id="GO:0071040">
    <property type="term" value="P:nuclear polyadenylation-dependent antisense transcript catabolic process"/>
    <property type="evidence" value="ECO:0007669"/>
    <property type="project" value="EnsemblFungi"/>
</dbReference>
<dbReference type="InterPro" id="IPR044876">
    <property type="entry name" value="HRDC_dom_sf"/>
</dbReference>
<keyword evidence="3" id="KW-0540">Nuclease</keyword>
<comment type="subcellular location">
    <subcellularLocation>
        <location evidence="1">Nucleus</location>
    </subcellularLocation>
</comment>
<dbReference type="SUPFAM" id="SSF47819">
    <property type="entry name" value="HRDC-like"/>
    <property type="match status" value="1"/>
</dbReference>
<dbReference type="Gene3D" id="1.10.150.80">
    <property type="entry name" value="HRDC domain"/>
    <property type="match status" value="1"/>
</dbReference>
<proteinExistence type="inferred from homology"/>
<dbReference type="PANTHER" id="PTHR12124:SF47">
    <property type="entry name" value="EXOSOME COMPONENT 10"/>
    <property type="match status" value="1"/>
</dbReference>
<evidence type="ECO:0000256" key="8">
    <source>
        <dbReference type="ARBA" id="ARBA00043957"/>
    </source>
</evidence>
<dbReference type="GO" id="GO:0071042">
    <property type="term" value="P:nuclear polyadenylation-dependent mRNA catabolic process"/>
    <property type="evidence" value="ECO:0007669"/>
    <property type="project" value="EnsemblFungi"/>
</dbReference>
<dbReference type="OrthoDB" id="2250022at2759"/>
<dbReference type="RefSeq" id="XP_002550206.1">
    <property type="nucleotide sequence ID" value="XM_002550160.1"/>
</dbReference>
<dbReference type="GO" id="GO:0000973">
    <property type="term" value="P:post-transcriptional tethering of RNA polymerase II gene DNA at nuclear periphery"/>
    <property type="evidence" value="ECO:0007669"/>
    <property type="project" value="EnsemblFungi"/>
</dbReference>
<dbReference type="FunFam" id="3.30.420.10:FF:000059">
    <property type="entry name" value="Exosome complex exonuclease Rrp6"/>
    <property type="match status" value="1"/>
</dbReference>
<dbReference type="SMART" id="SM00341">
    <property type="entry name" value="HRDC"/>
    <property type="match status" value="1"/>
</dbReference>
<feature type="domain" description="HRDC" evidence="10">
    <location>
        <begin position="459"/>
        <end position="540"/>
    </location>
</feature>
<protein>
    <recommendedName>
        <fullName evidence="10">HRDC domain-containing protein</fullName>
    </recommendedName>
</protein>
<dbReference type="InterPro" id="IPR002121">
    <property type="entry name" value="HRDC_dom"/>
</dbReference>
<dbReference type="GO" id="GO:0071038">
    <property type="term" value="P:TRAMP-dependent tRNA surveillance pathway"/>
    <property type="evidence" value="ECO:0007669"/>
    <property type="project" value="EnsemblFungi"/>
</dbReference>
<feature type="compositionally biased region" description="Low complexity" evidence="9">
    <location>
        <begin position="770"/>
        <end position="780"/>
    </location>
</feature>
<dbReference type="GO" id="GO:0005730">
    <property type="term" value="C:nucleolus"/>
    <property type="evidence" value="ECO:0007669"/>
    <property type="project" value="EnsemblFungi"/>
</dbReference>
<keyword evidence="6" id="KW-0269">Exonuclease</keyword>
<dbReference type="GO" id="GO:0000467">
    <property type="term" value="P:exonucleolytic trimming to generate mature 3'-end of 5.8S rRNA from tricistronic rRNA transcript (SSU-rRNA, 5.8S rRNA, LSU-rRNA)"/>
    <property type="evidence" value="ECO:0007669"/>
    <property type="project" value="EnsemblFungi"/>
</dbReference>
<feature type="compositionally biased region" description="Basic and acidic residues" evidence="9">
    <location>
        <begin position="740"/>
        <end position="763"/>
    </location>
</feature>
<dbReference type="CDD" id="cd06147">
    <property type="entry name" value="Rrp6p_like_exo"/>
    <property type="match status" value="1"/>
</dbReference>
<feature type="region of interest" description="Disordered" evidence="9">
    <location>
        <begin position="647"/>
        <end position="684"/>
    </location>
</feature>
<name>C5MEL1_CANTT</name>
<dbReference type="VEuPathDB" id="FungiDB:CTRG_04504"/>
<dbReference type="Pfam" id="PF08066">
    <property type="entry name" value="PMC2NT"/>
    <property type="match status" value="1"/>
</dbReference>
<evidence type="ECO:0000313" key="12">
    <source>
        <dbReference type="Proteomes" id="UP000002037"/>
    </source>
</evidence>
<evidence type="ECO:0000256" key="6">
    <source>
        <dbReference type="ARBA" id="ARBA00022839"/>
    </source>
</evidence>
<feature type="compositionally biased region" description="Low complexity" evidence="9">
    <location>
        <begin position="701"/>
        <end position="722"/>
    </location>
</feature>
<dbReference type="GO" id="GO:0032204">
    <property type="term" value="P:regulation of telomere maintenance"/>
    <property type="evidence" value="ECO:0007669"/>
    <property type="project" value="EnsemblFungi"/>
</dbReference>
<gene>
    <name evidence="11" type="ORF">CTRG_04504</name>
</gene>
<dbReference type="HOGENOM" id="CLU_010129_3_2_1"/>
<keyword evidence="4" id="KW-0378">Hydrolase</keyword>
<dbReference type="Pfam" id="PF01612">
    <property type="entry name" value="DNA_pol_A_exo1"/>
    <property type="match status" value="1"/>
</dbReference>
<dbReference type="KEGG" id="ctp:CTRG_04504"/>
<dbReference type="GO" id="GO:0000166">
    <property type="term" value="F:nucleotide binding"/>
    <property type="evidence" value="ECO:0007669"/>
    <property type="project" value="InterPro"/>
</dbReference>
<feature type="compositionally biased region" description="Acidic residues" evidence="9">
    <location>
        <begin position="649"/>
        <end position="664"/>
    </location>
</feature>
<dbReference type="Proteomes" id="UP000002037">
    <property type="component" value="Unassembled WGS sequence"/>
</dbReference>
<feature type="compositionally biased region" description="Low complexity" evidence="9">
    <location>
        <begin position="666"/>
        <end position="677"/>
    </location>
</feature>
<dbReference type="GO" id="GO:0034475">
    <property type="term" value="P:U4 snRNA 3'-end processing"/>
    <property type="evidence" value="ECO:0007669"/>
    <property type="project" value="EnsemblFungi"/>
</dbReference>
<dbReference type="GeneID" id="8299873"/>
<comment type="similarity">
    <text evidence="8">Belongs to the exosome component 10/RRP6 family.</text>
</comment>
<dbReference type="eggNOG" id="KOG2206">
    <property type="taxonomic scope" value="Eukaryota"/>
</dbReference>
<dbReference type="GO" id="GO:0071037">
    <property type="term" value="P:nuclear polyadenylation-dependent snRNA catabolic process"/>
    <property type="evidence" value="ECO:0007669"/>
    <property type="project" value="EnsemblFungi"/>
</dbReference>
<dbReference type="GO" id="GO:0034473">
    <property type="term" value="P:U1 snRNA 3'-end processing"/>
    <property type="evidence" value="ECO:0007669"/>
    <property type="project" value="EnsemblFungi"/>
</dbReference>
<dbReference type="GO" id="GO:0071036">
    <property type="term" value="P:nuclear polyadenylation-dependent snoRNA catabolic process"/>
    <property type="evidence" value="ECO:0007669"/>
    <property type="project" value="EnsemblFungi"/>
</dbReference>
<dbReference type="EMBL" id="GG692400">
    <property type="protein sequence ID" value="EER31721.1"/>
    <property type="molecule type" value="Genomic_DNA"/>
</dbReference>
<evidence type="ECO:0000256" key="9">
    <source>
        <dbReference type="SAM" id="MobiDB-lite"/>
    </source>
</evidence>
<dbReference type="GO" id="GO:0071028">
    <property type="term" value="P:nuclear mRNA surveillance"/>
    <property type="evidence" value="ECO:0007669"/>
    <property type="project" value="EnsemblFungi"/>
</dbReference>
<dbReference type="InterPro" id="IPR012588">
    <property type="entry name" value="Exosome-assoc_fac_Rrp6_N"/>
</dbReference>
<dbReference type="GO" id="GO:0071051">
    <property type="term" value="P:poly(A)-dependent snoRNA 3'-end processing"/>
    <property type="evidence" value="ECO:0007669"/>
    <property type="project" value="EnsemblFungi"/>
</dbReference>
<reference evidence="11 12" key="1">
    <citation type="journal article" date="2009" name="Nature">
        <title>Evolution of pathogenicity and sexual reproduction in eight Candida genomes.</title>
        <authorList>
            <person name="Butler G."/>
            <person name="Rasmussen M.D."/>
            <person name="Lin M.F."/>
            <person name="Santos M.A."/>
            <person name="Sakthikumar S."/>
            <person name="Munro C.A."/>
            <person name="Rheinbay E."/>
            <person name="Grabherr M."/>
            <person name="Forche A."/>
            <person name="Reedy J.L."/>
            <person name="Agrafioti I."/>
            <person name="Arnaud M.B."/>
            <person name="Bates S."/>
            <person name="Brown A.J."/>
            <person name="Brunke S."/>
            <person name="Costanzo M.C."/>
            <person name="Fitzpatrick D.A."/>
            <person name="de Groot P.W."/>
            <person name="Harris D."/>
            <person name="Hoyer L.L."/>
            <person name="Hube B."/>
            <person name="Klis F.M."/>
            <person name="Kodira C."/>
            <person name="Lennard N."/>
            <person name="Logue M.E."/>
            <person name="Martin R."/>
            <person name="Neiman A.M."/>
            <person name="Nikolaou E."/>
            <person name="Quail M.A."/>
            <person name="Quinn J."/>
            <person name="Santos M.C."/>
            <person name="Schmitzberger F.F."/>
            <person name="Sherlock G."/>
            <person name="Shah P."/>
            <person name="Silverstein K.A."/>
            <person name="Skrzypek M.S."/>
            <person name="Soll D."/>
            <person name="Staggs R."/>
            <person name="Stansfield I."/>
            <person name="Stumpf M.P."/>
            <person name="Sudbery P.E."/>
            <person name="Srikantha T."/>
            <person name="Zeng Q."/>
            <person name="Berman J."/>
            <person name="Berriman M."/>
            <person name="Heitman J."/>
            <person name="Gow N.A."/>
            <person name="Lorenz M.C."/>
            <person name="Birren B.W."/>
            <person name="Kellis M."/>
            <person name="Cuomo C.A."/>
        </authorList>
    </citation>
    <scope>NUCLEOTIDE SEQUENCE [LARGE SCALE GENOMIC DNA]</scope>
    <source>
        <strain evidence="12">ATCC MYA-3404 / T1</strain>
    </source>
</reference>
<sequence>MSSSSSDPQDLFKDILPKLTSTIRAANSLAAQDVNFYKAVDHELSEEIDEQGKRLLEISNDLLRSASSNPSEFNSILYGKDEISSESSWKPISTILDSIFDKIEMTFDQSKRKSPSGDDKDKQYQYLDEGNTTIKNEKSQRIQKPQLKFKIPVDNSEETPFKPRLTTKPNALVPFKDTMVNPEPVWEDTVEIIDPPYYAQPYEYEIDNQPYPEKVLTKSEPISPQDWSSTKATWVDTVEALNKMIEELKKSEEIAVDLEHHDFRTYYGIVCLMQISNRDQDWIIDTLALRDELTELNEVFTNPNIVKVFHGAFMDIIWLQRDLGLYIVSLFDTYHASRALGLSRFSLAYLLEHYAQFKTSKKYQLADWRIRPLSSPMLAYARSDTHFLLYIYDQLKNKLIDSDKLRGVLHDSRQVAKRRFEYTKFRPLANLFSKQVTCPVMAFNPKEPWGSIVSQYNVPPFKKPLVEVLYKWRDAMARKEDESVRFIMPNQLLVSLSLLESPVDSIKVLNTPNFVTDAVRINAKEIAQLIERTNKETEVGDWDQVDQWMKNQTLQQDENLIDNVAQCSEIFDNLIQQNSTVFENPKDLLNESSVAFKNIYNNGKSLYTLEFTDKKVIKHNINETFASRLEIVWKRLNEEKFVRTVPIDDINEENEQEEVEEEPSSESRSTTKKSSSSILFDDDRDINPNELITLRKRHVQNSKTTKNSSKQQQEQQQLQAKQTELDFANADKILLTGSKNRSDKQQKKKRSFDPYGRDNEGPKPAKKAKTMTTGKSSTYKTKSRRS</sequence>
<dbReference type="AlphaFoldDB" id="C5MEL1"/>
<dbReference type="SMART" id="SM00474">
    <property type="entry name" value="35EXOc"/>
    <property type="match status" value="1"/>
</dbReference>
<dbReference type="Pfam" id="PF00570">
    <property type="entry name" value="HRDC"/>
    <property type="match status" value="1"/>
</dbReference>
<feature type="region of interest" description="Disordered" evidence="9">
    <location>
        <begin position="697"/>
        <end position="786"/>
    </location>
</feature>
<keyword evidence="2" id="KW-0698">rRNA processing</keyword>
<dbReference type="GO" id="GO:0042134">
    <property type="term" value="F:rRNA primary transcript binding"/>
    <property type="evidence" value="ECO:0007669"/>
    <property type="project" value="EnsemblFungi"/>
</dbReference>
<evidence type="ECO:0000256" key="4">
    <source>
        <dbReference type="ARBA" id="ARBA00022801"/>
    </source>
</evidence>
<dbReference type="GO" id="GO:0000176">
    <property type="term" value="C:nuclear exosome (RNase complex)"/>
    <property type="evidence" value="ECO:0007669"/>
    <property type="project" value="EnsemblFungi"/>
</dbReference>
<dbReference type="GO" id="GO:0003727">
    <property type="term" value="F:single-stranded RNA binding"/>
    <property type="evidence" value="ECO:0007669"/>
    <property type="project" value="TreeGrafter"/>
</dbReference>
<dbReference type="GO" id="GO:0071044">
    <property type="term" value="P:histone mRNA catabolic process"/>
    <property type="evidence" value="ECO:0007669"/>
    <property type="project" value="EnsemblFungi"/>
</dbReference>
<keyword evidence="7" id="KW-0539">Nucleus</keyword>
<dbReference type="GO" id="GO:0071035">
    <property type="term" value="P:nuclear polyadenylation-dependent rRNA catabolic process"/>
    <property type="evidence" value="ECO:0007669"/>
    <property type="project" value="EnsemblFungi"/>
</dbReference>
<accession>C5MEL1</accession>
<dbReference type="InterPro" id="IPR045092">
    <property type="entry name" value="Rrp6-like"/>
</dbReference>